<accession>A0AAV0LKZ9</accession>
<reference evidence="5" key="1">
    <citation type="submission" date="2022-08" db="EMBL/GenBank/DDBJ databases">
        <authorList>
            <person name="Gutierrez-Valencia J."/>
        </authorList>
    </citation>
    <scope>NUCLEOTIDE SEQUENCE</scope>
</reference>
<feature type="compositionally biased region" description="Gly residues" evidence="3">
    <location>
        <begin position="91"/>
        <end position="103"/>
    </location>
</feature>
<dbReference type="GO" id="GO:0005085">
    <property type="term" value="F:guanyl-nucleotide exchange factor activity"/>
    <property type="evidence" value="ECO:0007669"/>
    <property type="project" value="UniProtKB-UniRule"/>
</dbReference>
<dbReference type="PROSITE" id="PS51334">
    <property type="entry name" value="PRONE"/>
    <property type="match status" value="1"/>
</dbReference>
<dbReference type="AlphaFoldDB" id="A0AAV0LKZ9"/>
<dbReference type="Proteomes" id="UP001154282">
    <property type="component" value="Unassembled WGS sequence"/>
</dbReference>
<dbReference type="InterPro" id="IPR038937">
    <property type="entry name" value="RopGEF"/>
</dbReference>
<keyword evidence="6" id="KW-1185">Reference proteome</keyword>
<evidence type="ECO:0000259" key="4">
    <source>
        <dbReference type="PROSITE" id="PS51334"/>
    </source>
</evidence>
<dbReference type="FunFam" id="1.20.58.2010:FF:000001">
    <property type="entry name" value="Rop guanine nucleotide exchange factor 14"/>
    <property type="match status" value="1"/>
</dbReference>
<feature type="region of interest" description="Disordered" evidence="3">
    <location>
        <begin position="580"/>
        <end position="608"/>
    </location>
</feature>
<feature type="domain" description="PRONE" evidence="4">
    <location>
        <begin position="153"/>
        <end position="544"/>
    </location>
</feature>
<sequence>ALSLFSSPSQLFFPDLSPANPSEPGKRKSSSFFHFIFSAPDHNSAKRGEMGSVSSEDDGERFELDGYSLSADVSESESSSSRVSSSSFRHCGGGGRGGGGEGRGSASFLTSSCSLAPPLHDATELEDELQAPPVTLMPPVIGGRHVVIPPKKGAKPESELSETELMKERFAKLLLGEDMSGGGNGVCNALAISNAITNLSASVFSQLWKLEPLSPQKKAIWHREMEWFLSVSDFIVELVPSVQNFPGGGTFEIMVPQPRSDLFVNVPALKKLDTMLLNILDGFSNSEFCYVERGIVISGDDDTKNFMLSLTSGSETSSVRLGEKWWLPFPKVPQKGLSENARKKLQQCRECTSQILKAAMAINSNVLAEMEIPNAYSDSLPKSAKSCLGETLHGYLAADKFSPDGFLDHLDSSSEFTSLEVANQIEAAAHIWNQKYIRKYMGGGGRSTSSSSSWGGKKLKSTATPKCKILATRAENVLHNLRLRFPGLPQTSLDMSKIQHNRDVGRAIIESYSRVMESLAFNIMARIEDLLYVDDATKQRASAESLYTAQGRLSCSFAKQRWISPIAPFSFDHSGELVSCHHHHNGTMPQSPRNSHTREREPLDQSSR</sequence>
<feature type="compositionally biased region" description="Low complexity" evidence="3">
    <location>
        <begin position="70"/>
        <end position="87"/>
    </location>
</feature>
<feature type="non-terminal residue" evidence="5">
    <location>
        <position position="1"/>
    </location>
</feature>
<dbReference type="Gene3D" id="1.20.58.2010">
    <property type="entry name" value="PRONE domain, subdomain 1"/>
    <property type="match status" value="2"/>
</dbReference>
<dbReference type="InterPro" id="IPR005512">
    <property type="entry name" value="PRONE_dom"/>
</dbReference>
<keyword evidence="1 2" id="KW-0344">Guanine-nucleotide releasing factor</keyword>
<evidence type="ECO:0000256" key="1">
    <source>
        <dbReference type="ARBA" id="ARBA00022658"/>
    </source>
</evidence>
<feature type="compositionally biased region" description="Basic and acidic residues" evidence="3">
    <location>
        <begin position="596"/>
        <end position="608"/>
    </location>
</feature>
<proteinExistence type="predicted"/>
<comment type="caution">
    <text evidence="5">The sequence shown here is derived from an EMBL/GenBank/DDBJ whole genome shotgun (WGS) entry which is preliminary data.</text>
</comment>
<dbReference type="PANTHER" id="PTHR33101">
    <property type="entry name" value="ROP GUANINE NUCLEOTIDE EXCHANGE FACTOR 1"/>
    <property type="match status" value="1"/>
</dbReference>
<evidence type="ECO:0000256" key="3">
    <source>
        <dbReference type="SAM" id="MobiDB-lite"/>
    </source>
</evidence>
<name>A0AAV0LKZ9_9ROSI</name>
<gene>
    <name evidence="5" type="ORF">LITE_LOCUS24524</name>
</gene>
<organism evidence="5 6">
    <name type="scientific">Linum tenue</name>
    <dbReference type="NCBI Taxonomy" id="586396"/>
    <lineage>
        <taxon>Eukaryota</taxon>
        <taxon>Viridiplantae</taxon>
        <taxon>Streptophyta</taxon>
        <taxon>Embryophyta</taxon>
        <taxon>Tracheophyta</taxon>
        <taxon>Spermatophyta</taxon>
        <taxon>Magnoliopsida</taxon>
        <taxon>eudicotyledons</taxon>
        <taxon>Gunneridae</taxon>
        <taxon>Pentapetalae</taxon>
        <taxon>rosids</taxon>
        <taxon>fabids</taxon>
        <taxon>Malpighiales</taxon>
        <taxon>Linaceae</taxon>
        <taxon>Linum</taxon>
    </lineage>
</organism>
<dbReference type="PANTHER" id="PTHR33101:SF50">
    <property type="entry name" value="ROP GUANINE NUCLEOTIDE EXCHANGE FACTOR 1-LIKE"/>
    <property type="match status" value="1"/>
</dbReference>
<dbReference type="FunFam" id="1.20.58.2010:FF:000003">
    <property type="entry name" value="Rop guanine nucleotide exchange factor 14"/>
    <property type="match status" value="1"/>
</dbReference>
<protein>
    <recommendedName>
        <fullName evidence="4">PRONE domain-containing protein</fullName>
    </recommendedName>
</protein>
<dbReference type="EMBL" id="CAMGYJ010000006">
    <property type="protein sequence ID" value="CAI0435020.1"/>
    <property type="molecule type" value="Genomic_DNA"/>
</dbReference>
<evidence type="ECO:0000313" key="6">
    <source>
        <dbReference type="Proteomes" id="UP001154282"/>
    </source>
</evidence>
<evidence type="ECO:0000256" key="2">
    <source>
        <dbReference type="PROSITE-ProRule" id="PRU00663"/>
    </source>
</evidence>
<evidence type="ECO:0000313" key="5">
    <source>
        <dbReference type="EMBL" id="CAI0435020.1"/>
    </source>
</evidence>
<feature type="region of interest" description="Disordered" evidence="3">
    <location>
        <begin position="1"/>
        <end position="28"/>
    </location>
</feature>
<feature type="region of interest" description="Disordered" evidence="3">
    <location>
        <begin position="70"/>
        <end position="106"/>
    </location>
</feature>
<feature type="compositionally biased region" description="Low complexity" evidence="3">
    <location>
        <begin position="1"/>
        <end position="18"/>
    </location>
</feature>
<dbReference type="Pfam" id="PF03759">
    <property type="entry name" value="PRONE"/>
    <property type="match status" value="1"/>
</dbReference>